<dbReference type="KEGG" id="mpul:BLA55_00280"/>
<proteinExistence type="inferred from homology"/>
<dbReference type="Gene3D" id="3.40.50.150">
    <property type="entry name" value="Vaccinia Virus protein VP39"/>
    <property type="match status" value="1"/>
</dbReference>
<dbReference type="Gene3D" id="3.90.120.10">
    <property type="entry name" value="DNA Methylase, subunit A, domain 2"/>
    <property type="match status" value="1"/>
</dbReference>
<evidence type="ECO:0000256" key="2">
    <source>
        <dbReference type="ARBA" id="ARBA00022679"/>
    </source>
</evidence>
<dbReference type="NCBIfam" id="TIGR00675">
    <property type="entry name" value="dcm"/>
    <property type="match status" value="1"/>
</dbReference>
<dbReference type="GO" id="GO:0009307">
    <property type="term" value="P:DNA restriction-modification system"/>
    <property type="evidence" value="ECO:0007669"/>
    <property type="project" value="UniProtKB-KW"/>
</dbReference>
<keyword evidence="4" id="KW-0680">Restriction system</keyword>
<evidence type="ECO:0000313" key="8">
    <source>
        <dbReference type="EMBL" id="APJ38132.1"/>
    </source>
</evidence>
<dbReference type="PANTHER" id="PTHR46098:SF1">
    <property type="entry name" value="TRNA (CYTOSINE(38)-C(5))-METHYLTRANSFERASE"/>
    <property type="match status" value="1"/>
</dbReference>
<dbReference type="InterPro" id="IPR029063">
    <property type="entry name" value="SAM-dependent_MTases_sf"/>
</dbReference>
<sequence>MKIKVFEAFAGIGAQHKSISWVNKQIKSEFEVVATSDWDIRAIISYASIHNGLSEAKIEKVCKNKFDSEAKIDEYLSQRIFSSNSKTPIKYIKRLPIETKKVLVVANSLNNNFPDINAVSGEILDLHEIDLLTYSFPCQGLSVANMGRSKGINDASSTSHLVWQIGKILKQAKNKPKYLLLENVKNLVNQYHAEYEQWKDQLKKLGYKTFTAVFNANDFGSLQKRERVFVISVLKSIKTPFKNDAQYKEYLLSLGSKYKLTSLEQRKKEYHKIFDLNNKNLEELNNYLVNNTPSRVRMINEGRDLNDLEFAHKNKYTINTLTTKQDRIPNIGYLNLKANNSKKLDYRFVSPRESYKIMGFEDKDFDKLKPFINSGILTKEALWRQARNSIDVNVLKRIFEAIWNIHLLNSKEDKNGEKK</sequence>
<dbReference type="Pfam" id="PF00145">
    <property type="entry name" value="DNA_methylase"/>
    <property type="match status" value="1"/>
</dbReference>
<protein>
    <recommendedName>
        <fullName evidence="7">Cytosine-specific methyltransferase</fullName>
        <ecNumber evidence="7">2.1.1.37</ecNumber>
    </recommendedName>
</protein>
<keyword evidence="1 5" id="KW-0489">Methyltransferase</keyword>
<keyword evidence="9" id="KW-1185">Reference proteome</keyword>
<evidence type="ECO:0000256" key="6">
    <source>
        <dbReference type="RuleBase" id="RU000416"/>
    </source>
</evidence>
<feature type="active site" evidence="5">
    <location>
        <position position="138"/>
    </location>
</feature>
<gene>
    <name evidence="8" type="ORF">BLA55_00280</name>
</gene>
<accession>A0A1L4FRA2</accession>
<dbReference type="InterPro" id="IPR001525">
    <property type="entry name" value="C5_MeTfrase"/>
</dbReference>
<dbReference type="PROSITE" id="PS51679">
    <property type="entry name" value="SAM_MT_C5"/>
    <property type="match status" value="1"/>
</dbReference>
<evidence type="ECO:0000313" key="9">
    <source>
        <dbReference type="Proteomes" id="UP000184322"/>
    </source>
</evidence>
<dbReference type="AlphaFoldDB" id="A0A1L4FRA2"/>
<dbReference type="OrthoDB" id="9813719at2"/>
<reference evidence="9" key="1">
    <citation type="submission" date="2016-10" db="EMBL/GenBank/DDBJ databases">
        <authorList>
            <person name="Beylefeld A."/>
            <person name="Abolnik C."/>
        </authorList>
    </citation>
    <scope>NUCLEOTIDE SEQUENCE [LARGE SCALE GENOMIC DNA]</scope>
    <source>
        <strain evidence="9">B359_6</strain>
    </source>
</reference>
<keyword evidence="2 5" id="KW-0808">Transferase</keyword>
<dbReference type="EMBL" id="CP017813">
    <property type="protein sequence ID" value="APJ38132.1"/>
    <property type="molecule type" value="Genomic_DNA"/>
</dbReference>
<evidence type="ECO:0000256" key="5">
    <source>
        <dbReference type="PROSITE-ProRule" id="PRU01016"/>
    </source>
</evidence>
<dbReference type="GO" id="GO:0003886">
    <property type="term" value="F:DNA (cytosine-5-)-methyltransferase activity"/>
    <property type="evidence" value="ECO:0007669"/>
    <property type="project" value="UniProtKB-EC"/>
</dbReference>
<dbReference type="GO" id="GO:0032259">
    <property type="term" value="P:methylation"/>
    <property type="evidence" value="ECO:0007669"/>
    <property type="project" value="UniProtKB-KW"/>
</dbReference>
<dbReference type="STRING" id="48003.BLA55_00280"/>
<evidence type="ECO:0000256" key="3">
    <source>
        <dbReference type="ARBA" id="ARBA00022691"/>
    </source>
</evidence>
<dbReference type="Proteomes" id="UP000184322">
    <property type="component" value="Chromosome"/>
</dbReference>
<evidence type="ECO:0000256" key="7">
    <source>
        <dbReference type="RuleBase" id="RU000417"/>
    </source>
</evidence>
<comment type="similarity">
    <text evidence="5 6">Belongs to the class I-like SAM-binding methyltransferase superfamily. C5-methyltransferase family.</text>
</comment>
<dbReference type="InterPro" id="IPR050750">
    <property type="entry name" value="C5-MTase"/>
</dbReference>
<dbReference type="REBASE" id="175336">
    <property type="entry name" value="M.Mpu3596ORF280P"/>
</dbReference>
<evidence type="ECO:0000256" key="4">
    <source>
        <dbReference type="ARBA" id="ARBA00022747"/>
    </source>
</evidence>
<dbReference type="PROSITE" id="PS00094">
    <property type="entry name" value="C5_MTASE_1"/>
    <property type="match status" value="1"/>
</dbReference>
<dbReference type="PRINTS" id="PR00105">
    <property type="entry name" value="C5METTRFRASE"/>
</dbReference>
<name>A0A1L4FRA2_9BACT</name>
<organism evidence="8 9">
    <name type="scientific">Mycoplasmopsis pullorum</name>
    <dbReference type="NCBI Taxonomy" id="48003"/>
    <lineage>
        <taxon>Bacteria</taxon>
        <taxon>Bacillati</taxon>
        <taxon>Mycoplasmatota</taxon>
        <taxon>Mycoplasmoidales</taxon>
        <taxon>Metamycoplasmataceae</taxon>
        <taxon>Mycoplasmopsis</taxon>
    </lineage>
</organism>
<keyword evidence="3 5" id="KW-0949">S-adenosyl-L-methionine</keyword>
<dbReference type="PANTHER" id="PTHR46098">
    <property type="entry name" value="TRNA (CYTOSINE(38)-C(5))-METHYLTRANSFERASE"/>
    <property type="match status" value="1"/>
</dbReference>
<dbReference type="SUPFAM" id="SSF53335">
    <property type="entry name" value="S-adenosyl-L-methionine-dependent methyltransferases"/>
    <property type="match status" value="1"/>
</dbReference>
<dbReference type="RefSeq" id="WP_073372137.1">
    <property type="nucleotide sequence ID" value="NZ_CP017813.1"/>
</dbReference>
<evidence type="ECO:0000256" key="1">
    <source>
        <dbReference type="ARBA" id="ARBA00022603"/>
    </source>
</evidence>
<comment type="catalytic activity">
    <reaction evidence="7">
        <text>a 2'-deoxycytidine in DNA + S-adenosyl-L-methionine = a 5-methyl-2'-deoxycytidine in DNA + S-adenosyl-L-homocysteine + H(+)</text>
        <dbReference type="Rhea" id="RHEA:13681"/>
        <dbReference type="Rhea" id="RHEA-COMP:11369"/>
        <dbReference type="Rhea" id="RHEA-COMP:11370"/>
        <dbReference type="ChEBI" id="CHEBI:15378"/>
        <dbReference type="ChEBI" id="CHEBI:57856"/>
        <dbReference type="ChEBI" id="CHEBI:59789"/>
        <dbReference type="ChEBI" id="CHEBI:85452"/>
        <dbReference type="ChEBI" id="CHEBI:85454"/>
        <dbReference type="EC" id="2.1.1.37"/>
    </reaction>
</comment>
<dbReference type="EC" id="2.1.1.37" evidence="7"/>
<dbReference type="InterPro" id="IPR018117">
    <property type="entry name" value="C5_DNA_meth_AS"/>
</dbReference>